<reference evidence="3 4" key="1">
    <citation type="submission" date="2007-01" db="EMBL/GenBank/DDBJ databases">
        <authorList>
            <person name="Haygood M."/>
            <person name="Podell S."/>
            <person name="Anderson C."/>
            <person name="Hopkinson B."/>
            <person name="Roe K."/>
            <person name="Barbeau K."/>
            <person name="Gaasterland T."/>
            <person name="Ferriera S."/>
            <person name="Johnson J."/>
            <person name="Kravitz S."/>
            <person name="Beeson K."/>
            <person name="Sutton G."/>
            <person name="Rogers Y.-H."/>
            <person name="Friedman R."/>
            <person name="Frazier M."/>
            <person name="Venter J.C."/>
        </authorList>
    </citation>
    <scope>NUCLEOTIDE SEQUENCE [LARGE SCALE GENOMIC DNA]</scope>
    <source>
        <strain evidence="3 4">ATCC 23134</strain>
    </source>
</reference>
<keyword evidence="4" id="KW-1185">Reference proteome</keyword>
<dbReference type="Pfam" id="PF10988">
    <property type="entry name" value="DUF2807"/>
    <property type="match status" value="1"/>
</dbReference>
<dbReference type="EMBL" id="AAWS01000003">
    <property type="protein sequence ID" value="EAY31481.1"/>
    <property type="molecule type" value="Genomic_DNA"/>
</dbReference>
<evidence type="ECO:0000256" key="1">
    <source>
        <dbReference type="SAM" id="SignalP"/>
    </source>
</evidence>
<comment type="caution">
    <text evidence="3">The sequence shown here is derived from an EMBL/GenBank/DDBJ whole genome shotgun (WGS) entry which is preliminary data.</text>
</comment>
<gene>
    <name evidence="3" type="ORF">M23134_04314</name>
</gene>
<feature type="domain" description="Putative auto-transporter adhesin head GIN" evidence="2">
    <location>
        <begin position="43"/>
        <end position="229"/>
    </location>
</feature>
<dbReference type="InterPro" id="IPR021255">
    <property type="entry name" value="DUF2807"/>
</dbReference>
<sequence>MTMKKIFLYTLSLFVLLINHACNPAECLKRTGEIVKEERTVSDFTSILISDNIEVILRNDTIRTITVEAGKNLISSVKTEVKGSILKVTNENTCDWSRSYNTPVKMSIGAKFVQNIEHFGFSKLHTTETLEVNDLNILCKNSGDIDLKIQANRINLFTSSTSYIHLEGSSSTAFLHTNGMGEIFAEKLRVEKLDVLHENINNMHVFPVKSLNVTFNPQNQGNVFYYNEPENIQVGGTGIGKVIKK</sequence>
<feature type="chain" id="PRO_5002641543" description="Putative auto-transporter adhesin head GIN domain-containing protein" evidence="1">
    <location>
        <begin position="22"/>
        <end position="245"/>
    </location>
</feature>
<protein>
    <recommendedName>
        <fullName evidence="2">Putative auto-transporter adhesin head GIN domain-containing protein</fullName>
    </recommendedName>
</protein>
<feature type="signal peptide" evidence="1">
    <location>
        <begin position="1"/>
        <end position="21"/>
    </location>
</feature>
<keyword evidence="1" id="KW-0732">Signal</keyword>
<name>A1ZEH3_MICM2</name>
<dbReference type="Gene3D" id="2.160.20.120">
    <property type="match status" value="1"/>
</dbReference>
<dbReference type="eggNOG" id="COG3595">
    <property type="taxonomic scope" value="Bacteria"/>
</dbReference>
<evidence type="ECO:0000313" key="4">
    <source>
        <dbReference type="Proteomes" id="UP000004095"/>
    </source>
</evidence>
<accession>A1ZEH3</accession>
<dbReference type="AlphaFoldDB" id="A1ZEH3"/>
<evidence type="ECO:0000259" key="2">
    <source>
        <dbReference type="Pfam" id="PF10988"/>
    </source>
</evidence>
<proteinExistence type="predicted"/>
<evidence type="ECO:0000313" key="3">
    <source>
        <dbReference type="EMBL" id="EAY31481.1"/>
    </source>
</evidence>
<organism evidence="3 4">
    <name type="scientific">Microscilla marina ATCC 23134</name>
    <dbReference type="NCBI Taxonomy" id="313606"/>
    <lineage>
        <taxon>Bacteria</taxon>
        <taxon>Pseudomonadati</taxon>
        <taxon>Bacteroidota</taxon>
        <taxon>Cytophagia</taxon>
        <taxon>Cytophagales</taxon>
        <taxon>Microscillaceae</taxon>
        <taxon>Microscilla</taxon>
    </lineage>
</organism>
<dbReference type="Proteomes" id="UP000004095">
    <property type="component" value="Unassembled WGS sequence"/>
</dbReference>